<organism evidence="1 2">
    <name type="scientific">Vicugna pacos</name>
    <name type="common">Alpaca</name>
    <name type="synonym">Lama pacos</name>
    <dbReference type="NCBI Taxonomy" id="30538"/>
    <lineage>
        <taxon>Eukaryota</taxon>
        <taxon>Metazoa</taxon>
        <taxon>Chordata</taxon>
        <taxon>Craniata</taxon>
        <taxon>Vertebrata</taxon>
        <taxon>Euteleostomi</taxon>
        <taxon>Mammalia</taxon>
        <taxon>Eutheria</taxon>
        <taxon>Laurasiatheria</taxon>
        <taxon>Artiodactyla</taxon>
        <taxon>Tylopoda</taxon>
        <taxon>Camelidae</taxon>
        <taxon>Vicugna</taxon>
    </lineage>
</organism>
<sequence length="150" mass="16236">MSLLGREERDDVDRVNLHNKRVLYSLLPAHVAQHFLMSSPRNTASWEMRPSGAPCTAGRAVLAARCRLRLLLGVEAGAGGPLGHADVQVTELSDADTGSEECSDEVVEDVDDMAYTVSAGAVVTQSQTYRKRAGVLSNEDYSVNVRHAIQ</sequence>
<keyword evidence="1" id="KW-1185">Reference proteome</keyword>
<dbReference type="RefSeq" id="XP_072808785.1">
    <property type="nucleotide sequence ID" value="XM_072952684.1"/>
</dbReference>
<gene>
    <name evidence="2" type="primary">LOC140690754</name>
</gene>
<protein>
    <submittedName>
        <fullName evidence="2">E3 ubiquitin-protein ligase HERC2-like isoform X3</fullName>
    </submittedName>
</protein>
<name>A0ABM5CJF3_VICPA</name>
<evidence type="ECO:0000313" key="2">
    <source>
        <dbReference type="RefSeq" id="XP_072808785.1"/>
    </source>
</evidence>
<dbReference type="GeneID" id="140690754"/>
<proteinExistence type="predicted"/>
<accession>A0ABM5CJF3</accession>
<dbReference type="Proteomes" id="UP001652581">
    <property type="component" value="Chromosome 3"/>
</dbReference>
<evidence type="ECO:0000313" key="1">
    <source>
        <dbReference type="Proteomes" id="UP001652581"/>
    </source>
</evidence>
<reference evidence="2" key="1">
    <citation type="submission" date="2025-08" db="UniProtKB">
        <authorList>
            <consortium name="RefSeq"/>
        </authorList>
    </citation>
    <scope>IDENTIFICATION</scope>
</reference>